<feature type="compositionally biased region" description="Basic and acidic residues" evidence="1">
    <location>
        <begin position="49"/>
        <end position="62"/>
    </location>
</feature>
<evidence type="ECO:0000313" key="4">
    <source>
        <dbReference type="Proteomes" id="UP001500212"/>
    </source>
</evidence>
<evidence type="ECO:0000256" key="1">
    <source>
        <dbReference type="SAM" id="MobiDB-lite"/>
    </source>
</evidence>
<protein>
    <submittedName>
        <fullName evidence="3">Uncharacterized protein</fullName>
    </submittedName>
</protein>
<keyword evidence="2" id="KW-1133">Transmembrane helix</keyword>
<evidence type="ECO:0000313" key="3">
    <source>
        <dbReference type="EMBL" id="GAA4604113.1"/>
    </source>
</evidence>
<keyword evidence="2" id="KW-0812">Transmembrane</keyword>
<accession>A0ABP8TF34</accession>
<proteinExistence type="predicted"/>
<keyword evidence="2" id="KW-0472">Membrane</keyword>
<comment type="caution">
    <text evidence="3">The sequence shown here is derived from an EMBL/GenBank/DDBJ whole genome shotgun (WGS) entry which is preliminary data.</text>
</comment>
<sequence length="68" mass="7170">MRICRGTEEACRMLITALVAPVIIPIAALLLVLALAKLERVLVDEGDRPVPAADEAKTRTESADAASA</sequence>
<dbReference type="Proteomes" id="UP001500212">
    <property type="component" value="Unassembled WGS sequence"/>
</dbReference>
<keyword evidence="4" id="KW-1185">Reference proteome</keyword>
<reference evidence="4" key="1">
    <citation type="journal article" date="2019" name="Int. J. Syst. Evol. Microbiol.">
        <title>The Global Catalogue of Microorganisms (GCM) 10K type strain sequencing project: providing services to taxonomists for standard genome sequencing and annotation.</title>
        <authorList>
            <consortium name="The Broad Institute Genomics Platform"/>
            <consortium name="The Broad Institute Genome Sequencing Center for Infectious Disease"/>
            <person name="Wu L."/>
            <person name="Ma J."/>
        </authorList>
    </citation>
    <scope>NUCLEOTIDE SEQUENCE [LARGE SCALE GENOMIC DNA]</scope>
    <source>
        <strain evidence="4">JCM 17938</strain>
    </source>
</reference>
<feature type="transmembrane region" description="Helical" evidence="2">
    <location>
        <begin position="12"/>
        <end position="36"/>
    </location>
</feature>
<organism evidence="3 4">
    <name type="scientific">Actinoallomurus liliacearum</name>
    <dbReference type="NCBI Taxonomy" id="1080073"/>
    <lineage>
        <taxon>Bacteria</taxon>
        <taxon>Bacillati</taxon>
        <taxon>Actinomycetota</taxon>
        <taxon>Actinomycetes</taxon>
        <taxon>Streptosporangiales</taxon>
        <taxon>Thermomonosporaceae</taxon>
        <taxon>Actinoallomurus</taxon>
    </lineage>
</organism>
<evidence type="ECO:0000256" key="2">
    <source>
        <dbReference type="SAM" id="Phobius"/>
    </source>
</evidence>
<dbReference type="EMBL" id="BAABHJ010000003">
    <property type="protein sequence ID" value="GAA4604113.1"/>
    <property type="molecule type" value="Genomic_DNA"/>
</dbReference>
<name>A0ABP8TF34_9ACTN</name>
<gene>
    <name evidence="3" type="ORF">GCM10023195_13950</name>
</gene>
<feature type="region of interest" description="Disordered" evidence="1">
    <location>
        <begin position="49"/>
        <end position="68"/>
    </location>
</feature>